<protein>
    <recommendedName>
        <fullName evidence="2">ubiquitinyl hydrolase 1</fullName>
        <ecNumber evidence="2">3.4.19.12</ecNumber>
    </recommendedName>
</protein>
<feature type="domain" description="UBP-type" evidence="9">
    <location>
        <begin position="31"/>
        <end position="158"/>
    </location>
</feature>
<dbReference type="PROSITE" id="PS00973">
    <property type="entry name" value="USP_2"/>
    <property type="match status" value="1"/>
</dbReference>
<dbReference type="AlphaFoldDB" id="A0AAE1GQ43"/>
<dbReference type="SUPFAM" id="SSF54001">
    <property type="entry name" value="Cysteine proteinases"/>
    <property type="match status" value="1"/>
</dbReference>
<dbReference type="Gene3D" id="3.90.70.10">
    <property type="entry name" value="Cysteine proteinases"/>
    <property type="match status" value="2"/>
</dbReference>
<name>A0AAE1GQ43_9NEOP</name>
<dbReference type="GO" id="GO:0016579">
    <property type="term" value="P:protein deubiquitination"/>
    <property type="evidence" value="ECO:0007669"/>
    <property type="project" value="InterPro"/>
</dbReference>
<keyword evidence="5" id="KW-0862">Zinc</keyword>
<dbReference type="InterPro" id="IPR028889">
    <property type="entry name" value="USP"/>
</dbReference>
<evidence type="ECO:0000256" key="5">
    <source>
        <dbReference type="ARBA" id="ARBA00022833"/>
    </source>
</evidence>
<keyword evidence="11" id="KW-1185">Reference proteome</keyword>
<dbReference type="InterPro" id="IPR050185">
    <property type="entry name" value="Ub_carboxyl-term_hydrolase"/>
</dbReference>
<feature type="domain" description="USP" evidence="8">
    <location>
        <begin position="215"/>
        <end position="968"/>
    </location>
</feature>
<dbReference type="GO" id="GO:0008270">
    <property type="term" value="F:zinc ion binding"/>
    <property type="evidence" value="ECO:0007669"/>
    <property type="project" value="UniProtKB-KW"/>
</dbReference>
<keyword evidence="3" id="KW-0479">Metal-binding</keyword>
<keyword evidence="10" id="KW-0378">Hydrolase</keyword>
<dbReference type="SMART" id="SM00290">
    <property type="entry name" value="ZnF_UBP"/>
    <property type="match status" value="1"/>
</dbReference>
<evidence type="ECO:0000256" key="3">
    <source>
        <dbReference type="ARBA" id="ARBA00022723"/>
    </source>
</evidence>
<evidence type="ECO:0000256" key="4">
    <source>
        <dbReference type="ARBA" id="ARBA00022771"/>
    </source>
</evidence>
<feature type="compositionally biased region" description="Acidic residues" evidence="7">
    <location>
        <begin position="454"/>
        <end position="473"/>
    </location>
</feature>
<dbReference type="InterPro" id="IPR013083">
    <property type="entry name" value="Znf_RING/FYVE/PHD"/>
</dbReference>
<dbReference type="InterPro" id="IPR001607">
    <property type="entry name" value="Znf_UBP"/>
</dbReference>
<dbReference type="Pfam" id="PF00443">
    <property type="entry name" value="UCH"/>
    <property type="match status" value="1"/>
</dbReference>
<dbReference type="PROSITE" id="PS50235">
    <property type="entry name" value="USP_3"/>
    <property type="match status" value="1"/>
</dbReference>
<evidence type="ECO:0000313" key="10">
    <source>
        <dbReference type="EMBL" id="KAK3907314.1"/>
    </source>
</evidence>
<evidence type="ECO:0000256" key="6">
    <source>
        <dbReference type="PROSITE-ProRule" id="PRU00502"/>
    </source>
</evidence>
<evidence type="ECO:0000256" key="2">
    <source>
        <dbReference type="ARBA" id="ARBA00012759"/>
    </source>
</evidence>
<dbReference type="InterPro" id="IPR018200">
    <property type="entry name" value="USP_CS"/>
</dbReference>
<dbReference type="GO" id="GO:0004843">
    <property type="term" value="F:cysteine-type deubiquitinase activity"/>
    <property type="evidence" value="ECO:0007669"/>
    <property type="project" value="UniProtKB-EC"/>
</dbReference>
<feature type="region of interest" description="Disordered" evidence="7">
    <location>
        <begin position="1"/>
        <end position="25"/>
    </location>
</feature>
<proteinExistence type="predicted"/>
<dbReference type="PROSITE" id="PS51257">
    <property type="entry name" value="PROKAR_LIPOPROTEIN"/>
    <property type="match status" value="1"/>
</dbReference>
<dbReference type="InterPro" id="IPR038765">
    <property type="entry name" value="Papain-like_cys_pep_sf"/>
</dbReference>
<organism evidence="10 11">
    <name type="scientific">Frankliniella fusca</name>
    <dbReference type="NCBI Taxonomy" id="407009"/>
    <lineage>
        <taxon>Eukaryota</taxon>
        <taxon>Metazoa</taxon>
        <taxon>Ecdysozoa</taxon>
        <taxon>Arthropoda</taxon>
        <taxon>Hexapoda</taxon>
        <taxon>Insecta</taxon>
        <taxon>Pterygota</taxon>
        <taxon>Neoptera</taxon>
        <taxon>Paraneoptera</taxon>
        <taxon>Thysanoptera</taxon>
        <taxon>Terebrantia</taxon>
        <taxon>Thripoidea</taxon>
        <taxon>Thripidae</taxon>
        <taxon>Frankliniella</taxon>
    </lineage>
</organism>
<evidence type="ECO:0000259" key="9">
    <source>
        <dbReference type="PROSITE" id="PS50271"/>
    </source>
</evidence>
<feature type="compositionally biased region" description="Basic residues" evidence="7">
    <location>
        <begin position="414"/>
        <end position="434"/>
    </location>
</feature>
<dbReference type="PANTHER" id="PTHR21646">
    <property type="entry name" value="UBIQUITIN CARBOXYL-TERMINAL HYDROLASE"/>
    <property type="match status" value="1"/>
</dbReference>
<feature type="region of interest" description="Disordered" evidence="7">
    <location>
        <begin position="396"/>
        <end position="569"/>
    </location>
</feature>
<dbReference type="Proteomes" id="UP001219518">
    <property type="component" value="Unassembled WGS sequence"/>
</dbReference>
<gene>
    <name evidence="10" type="ORF">KUF71_018142</name>
</gene>
<dbReference type="CDD" id="cd02667">
    <property type="entry name" value="Peptidase_C19K"/>
    <property type="match status" value="1"/>
</dbReference>
<accession>A0AAE1GQ43</accession>
<dbReference type="PANTHER" id="PTHR21646:SF39">
    <property type="entry name" value="UBIQUITIN CARBOXYL-TERMINAL HYDROLASE 16"/>
    <property type="match status" value="1"/>
</dbReference>
<reference evidence="10" key="2">
    <citation type="journal article" date="2023" name="BMC Genomics">
        <title>Pest status, molecular evolution, and epigenetic factors derived from the genome assembly of Frankliniella fusca, a thysanopteran phytovirus vector.</title>
        <authorList>
            <person name="Catto M.A."/>
            <person name="Labadie P.E."/>
            <person name="Jacobson A.L."/>
            <person name="Kennedy G.G."/>
            <person name="Srinivasan R."/>
            <person name="Hunt B.G."/>
        </authorList>
    </citation>
    <scope>NUCLEOTIDE SEQUENCE</scope>
    <source>
        <strain evidence="10">PL_HMW_Pooled</strain>
    </source>
</reference>
<evidence type="ECO:0000259" key="8">
    <source>
        <dbReference type="PROSITE" id="PS50235"/>
    </source>
</evidence>
<sequence>MARKKARQQDPNDSSDSADENGGGPGPTTACACKHIARAVQLGAVKKKLKGGIRTSCDTCAKKSKIANIVPDVSVSNEDEPIEPNWTYWLCLTCAHIGCGRGQYKHAIAHYNTPRSEQHDLVVDIESWNVWCYTCEQKMAFNSTKKLQECVEYIRRHLQSSKPIDTPTAHDDTSVNVLQAEAIPVKNSTNTAVSEIKNSTVSSSSKMKIKPAKVRGLMNLGNTCFYNSVLQCLSVTPYLTKILEKLTCSGEEFVLPGCTKSENFEAPSVQGQLGDSGPLTCALLSTLLDLRSPDLHADTIRPQKLLKQVQDSFSQFRGNEQHDAHELLRHLLEGVRSDDLKRFQRVILKQHGILRKSDAVDDHVKKRMKLYGQQLQDFILGVEGIFKGQLPLPPMRKKEQAESFLNDSGPSKYQAKKQKKAARKNQKSQKHKRSEKMDSCLTILEETGKRSEELESEESDADVEDNVEQDTVDTAEGKEVVESGYSSEKQNTGESDGTSPSITTGIEEGEESARKMDPTSPPVLAPYSLSAPASPSASVSPVAPQSPTAPVSACASGSPSPSICKKTSGPVEDWSTFHTPEHGCLGSPCMHSCKSNGEVRCFTPIDEELRITIPESGEGSIHISPVSASERPMSRRGYFPGDTCAGGGVTSDFTPELENRLLSLSLNESQSETSYSNPPKAAPAVGDGCLDECSTNTEITSMKKIGNAGVEEENRDFTDNLKDGLLQDVEGREEATVVHAQEDQEDVSGWCRTLAPRHQTEEGDCSIISCLNQFTSLELMTGNNKVGCDACTHRQNKGSEGNTVYTNSTKQFLISSPPPVLILHLKRFMMENFRFKKLQRFVGFSIDLDIAPFCSMKCKDTPSIGESQTEIRYSLFGVVEHTGSLNTGHYIAYIKVRANLEENDPRWSFLPLNRDFVYPQVDSSSEISMNRANNSEEKWYSISDSRVVEIAESKVLKAQAYLLFYERVV</sequence>
<comment type="caution">
    <text evidence="10">The sequence shown here is derived from an EMBL/GenBank/DDBJ whole genome shotgun (WGS) entry which is preliminary data.</text>
</comment>
<dbReference type="InterPro" id="IPR001394">
    <property type="entry name" value="Peptidase_C19_UCH"/>
</dbReference>
<feature type="compositionally biased region" description="Low complexity" evidence="7">
    <location>
        <begin position="525"/>
        <end position="553"/>
    </location>
</feature>
<feature type="compositionally biased region" description="Polar residues" evidence="7">
    <location>
        <begin position="484"/>
        <end position="504"/>
    </location>
</feature>
<reference evidence="10" key="1">
    <citation type="submission" date="2021-07" db="EMBL/GenBank/DDBJ databases">
        <authorList>
            <person name="Catto M.A."/>
            <person name="Jacobson A."/>
            <person name="Kennedy G."/>
            <person name="Labadie P."/>
            <person name="Hunt B.G."/>
            <person name="Srinivasan R."/>
        </authorList>
    </citation>
    <scope>NUCLEOTIDE SEQUENCE</scope>
    <source>
        <strain evidence="10">PL_HMW_Pooled</strain>
        <tissue evidence="10">Head</tissue>
    </source>
</reference>
<evidence type="ECO:0000313" key="11">
    <source>
        <dbReference type="Proteomes" id="UP001219518"/>
    </source>
</evidence>
<comment type="catalytic activity">
    <reaction evidence="1">
        <text>Thiol-dependent hydrolysis of ester, thioester, amide, peptide and isopeptide bonds formed by the C-terminal Gly of ubiquitin (a 76-residue protein attached to proteins as an intracellular targeting signal).</text>
        <dbReference type="EC" id="3.4.19.12"/>
    </reaction>
</comment>
<dbReference type="EC" id="3.4.19.12" evidence="2"/>
<dbReference type="SUPFAM" id="SSF57850">
    <property type="entry name" value="RING/U-box"/>
    <property type="match status" value="1"/>
</dbReference>
<keyword evidence="4 6" id="KW-0863">Zinc-finger</keyword>
<evidence type="ECO:0000256" key="1">
    <source>
        <dbReference type="ARBA" id="ARBA00000707"/>
    </source>
</evidence>
<dbReference type="Gene3D" id="3.30.40.10">
    <property type="entry name" value="Zinc/RING finger domain, C3HC4 (zinc finger)"/>
    <property type="match status" value="1"/>
</dbReference>
<dbReference type="Pfam" id="PF02148">
    <property type="entry name" value="zf-UBP"/>
    <property type="match status" value="1"/>
</dbReference>
<dbReference type="EMBL" id="JAHWGI010000005">
    <property type="protein sequence ID" value="KAK3907314.1"/>
    <property type="molecule type" value="Genomic_DNA"/>
</dbReference>
<dbReference type="PROSITE" id="PS50271">
    <property type="entry name" value="ZF_UBP"/>
    <property type="match status" value="1"/>
</dbReference>
<evidence type="ECO:0000256" key="7">
    <source>
        <dbReference type="SAM" id="MobiDB-lite"/>
    </source>
</evidence>